<accession>A0A437AE38</accession>
<protein>
    <recommendedName>
        <fullName evidence="3">F-box domain-containing protein</fullName>
    </recommendedName>
</protein>
<evidence type="ECO:0008006" key="3">
    <source>
        <dbReference type="Google" id="ProtNLM"/>
    </source>
</evidence>
<dbReference type="GeneID" id="93582365"/>
<dbReference type="AlphaFoldDB" id="A0A437AE38"/>
<dbReference type="EMBL" id="SAEB01000001">
    <property type="protein sequence ID" value="RVD89030.1"/>
    <property type="molecule type" value="Genomic_DNA"/>
</dbReference>
<comment type="caution">
    <text evidence="1">The sequence shown here is derived from an EMBL/GenBank/DDBJ whole genome shotgun (WGS) entry which is preliminary data.</text>
</comment>
<evidence type="ECO:0000313" key="2">
    <source>
        <dbReference type="Proteomes" id="UP000283090"/>
    </source>
</evidence>
<name>A0A437AE38_ARTFL</name>
<reference evidence="1 2" key="1">
    <citation type="submission" date="2019-01" db="EMBL/GenBank/DDBJ databases">
        <title>Intercellular communication is required for trap formation in the nematode-trapping fungus Duddingtonia flagrans.</title>
        <authorList>
            <person name="Youssar L."/>
            <person name="Wernet V."/>
            <person name="Hensel N."/>
            <person name="Hildebrandt H.-G."/>
            <person name="Fischer R."/>
        </authorList>
    </citation>
    <scope>NUCLEOTIDE SEQUENCE [LARGE SCALE GENOMIC DNA]</scope>
    <source>
        <strain evidence="1 2">CBS H-5679</strain>
    </source>
</reference>
<sequence length="355" mass="40712">MADSAFRLLDFPPEIRETIYFHLADISRGPLEPDLKTQLLPPEPSVIFDCSYRPRGRAFVSPIALSVYYPTTLKYSLLPILQTCRQIRSEFQRFITLLQRKPGGDLNPLGYTLDVEAYHSEIFLKWTRLQLPPEIPYNIIPELRINYNVMHLRRKHNNSLRFFGDGGLWDEGLGLFTLLSDFFHHGPQGVYNPAVNAGDDGGRCGAMFVQKLVFNVKLVYAPDLNKWFDEIIADALEDGPDSVAESQLNMFTTGMKDLKCSILKGFADWISTFLNVGHLDGVVGTVQVLWDGAEEWDKPLNPEDLETPPGNMKAFFDITGTERRAEITEPWGWEKYVWGRREELWADRWVHWDGV</sequence>
<dbReference type="RefSeq" id="XP_067494574.1">
    <property type="nucleotide sequence ID" value="XM_067634653.1"/>
</dbReference>
<proteinExistence type="predicted"/>
<evidence type="ECO:0000313" key="1">
    <source>
        <dbReference type="EMBL" id="RVD89030.1"/>
    </source>
</evidence>
<dbReference type="VEuPathDB" id="FungiDB:DFL_000054"/>
<dbReference type="Proteomes" id="UP000283090">
    <property type="component" value="Unassembled WGS sequence"/>
</dbReference>
<keyword evidence="2" id="KW-1185">Reference proteome</keyword>
<gene>
    <name evidence="1" type="ORF">DFL_000054</name>
</gene>
<dbReference type="OrthoDB" id="5279369at2759"/>
<organism evidence="1 2">
    <name type="scientific">Arthrobotrys flagrans</name>
    <name type="common">Nematode-trapping fungus</name>
    <name type="synonym">Trichothecium flagrans</name>
    <dbReference type="NCBI Taxonomy" id="97331"/>
    <lineage>
        <taxon>Eukaryota</taxon>
        <taxon>Fungi</taxon>
        <taxon>Dikarya</taxon>
        <taxon>Ascomycota</taxon>
        <taxon>Pezizomycotina</taxon>
        <taxon>Orbiliomycetes</taxon>
        <taxon>Orbiliales</taxon>
        <taxon>Orbiliaceae</taxon>
        <taxon>Arthrobotrys</taxon>
    </lineage>
</organism>